<evidence type="ECO:0000259" key="8">
    <source>
        <dbReference type="Pfam" id="PF20684"/>
    </source>
</evidence>
<evidence type="ECO:0000256" key="6">
    <source>
        <dbReference type="SAM" id="MobiDB-lite"/>
    </source>
</evidence>
<feature type="compositionally biased region" description="Polar residues" evidence="6">
    <location>
        <begin position="405"/>
        <end position="414"/>
    </location>
</feature>
<comment type="subcellular location">
    <subcellularLocation>
        <location evidence="1">Membrane</location>
        <topology evidence="1">Multi-pass membrane protein</topology>
    </subcellularLocation>
</comment>
<keyword evidence="3 7" id="KW-1133">Transmembrane helix</keyword>
<evidence type="ECO:0000256" key="5">
    <source>
        <dbReference type="ARBA" id="ARBA00038359"/>
    </source>
</evidence>
<evidence type="ECO:0000256" key="1">
    <source>
        <dbReference type="ARBA" id="ARBA00004141"/>
    </source>
</evidence>
<feature type="transmembrane region" description="Helical" evidence="7">
    <location>
        <begin position="119"/>
        <end position="140"/>
    </location>
</feature>
<feature type="transmembrane region" description="Helical" evidence="7">
    <location>
        <begin position="280"/>
        <end position="302"/>
    </location>
</feature>
<dbReference type="OrthoDB" id="2988756at2759"/>
<keyword evidence="10" id="KW-1185">Reference proteome</keyword>
<comment type="similarity">
    <text evidence="5">Belongs to the SAT4 family.</text>
</comment>
<protein>
    <recommendedName>
        <fullName evidence="8">Rhodopsin domain-containing protein</fullName>
    </recommendedName>
</protein>
<feature type="transmembrane region" description="Helical" evidence="7">
    <location>
        <begin position="235"/>
        <end position="260"/>
    </location>
</feature>
<dbReference type="EMBL" id="JAACFV010000042">
    <property type="protein sequence ID" value="KAF7509357.1"/>
    <property type="molecule type" value="Genomic_DNA"/>
</dbReference>
<dbReference type="PANTHER" id="PTHR33048">
    <property type="entry name" value="PTH11-LIKE INTEGRAL MEMBRANE PROTEIN (AFU_ORTHOLOGUE AFUA_5G11245)"/>
    <property type="match status" value="1"/>
</dbReference>
<evidence type="ECO:0000256" key="7">
    <source>
        <dbReference type="SAM" id="Phobius"/>
    </source>
</evidence>
<keyword evidence="4 7" id="KW-0472">Membrane</keyword>
<comment type="caution">
    <text evidence="9">The sequence shown here is derived from an EMBL/GenBank/DDBJ whole genome shotgun (WGS) entry which is preliminary data.</text>
</comment>
<evidence type="ECO:0000313" key="9">
    <source>
        <dbReference type="EMBL" id="KAF7509357.1"/>
    </source>
</evidence>
<reference evidence="9" key="1">
    <citation type="submission" date="2020-02" db="EMBL/GenBank/DDBJ databases">
        <authorList>
            <person name="Palmer J.M."/>
        </authorList>
    </citation>
    <scope>NUCLEOTIDE SEQUENCE</scope>
    <source>
        <strain evidence="9">EPUS1.4</strain>
        <tissue evidence="9">Thallus</tissue>
    </source>
</reference>
<gene>
    <name evidence="9" type="ORF">GJ744_008080</name>
</gene>
<dbReference type="InterPro" id="IPR052337">
    <property type="entry name" value="SAT4-like"/>
</dbReference>
<dbReference type="InterPro" id="IPR049326">
    <property type="entry name" value="Rhodopsin_dom_fungi"/>
</dbReference>
<organism evidence="9 10">
    <name type="scientific">Endocarpon pusillum</name>
    <dbReference type="NCBI Taxonomy" id="364733"/>
    <lineage>
        <taxon>Eukaryota</taxon>
        <taxon>Fungi</taxon>
        <taxon>Dikarya</taxon>
        <taxon>Ascomycota</taxon>
        <taxon>Pezizomycotina</taxon>
        <taxon>Eurotiomycetes</taxon>
        <taxon>Chaetothyriomycetidae</taxon>
        <taxon>Verrucariales</taxon>
        <taxon>Verrucariaceae</taxon>
        <taxon>Endocarpon</taxon>
    </lineage>
</organism>
<feature type="transmembrane region" description="Helical" evidence="7">
    <location>
        <begin position="152"/>
        <end position="174"/>
    </location>
</feature>
<name>A0A8H7AK01_9EURO</name>
<accession>A0A8H7AK01</accession>
<dbReference type="AlphaFoldDB" id="A0A8H7AK01"/>
<evidence type="ECO:0000256" key="4">
    <source>
        <dbReference type="ARBA" id="ARBA00023136"/>
    </source>
</evidence>
<proteinExistence type="inferred from homology"/>
<feature type="transmembrane region" description="Helical" evidence="7">
    <location>
        <begin position="12"/>
        <end position="31"/>
    </location>
</feature>
<feature type="transmembrane region" description="Helical" evidence="7">
    <location>
        <begin position="194"/>
        <end position="223"/>
    </location>
</feature>
<evidence type="ECO:0000256" key="3">
    <source>
        <dbReference type="ARBA" id="ARBA00022989"/>
    </source>
</evidence>
<dbReference type="PANTHER" id="PTHR33048:SF2">
    <property type="entry name" value="SRPK"/>
    <property type="match status" value="1"/>
</dbReference>
<evidence type="ECO:0000256" key="2">
    <source>
        <dbReference type="ARBA" id="ARBA00022692"/>
    </source>
</evidence>
<sequence>MVVQIHAPSNGSNLWTFFAIAVFFVGLRCLARIQIVGIRKLELDDWLMKIALILDLLVQTSPEMVVMNTHIDPTNNPTNIPLSLNPGLSNHDMADEYRANLDPASVEYQVRIAGSKLHITAWSLYVSTLWCLKLCFAIFYTRLTAGITHFRFRVYISYAAIGITYVTVMATLLGSCQPFNHYWQIHPNPGNQCMPAISTVNCLVVVVLDVLTDIYLLHIPLLMLWDAKLSRLKKFLLIVLFSGGIFIIMAGILRVHFILAPGRGREGGLAAAYWGKCENLVAFIVGNVPMIYGGFTVWLRQFKDSKIFARMRSKTKGWLGAERFMRISPTPWAHQRSENRFASNADKSETQHGEMDSELGIHVTRGNQFEVERFESREGNPDTMGTSTQHSRTDSEAQLGPFMLHNSSGENASEVNDFKMGAN</sequence>
<keyword evidence="2 7" id="KW-0812">Transmembrane</keyword>
<evidence type="ECO:0000313" key="10">
    <source>
        <dbReference type="Proteomes" id="UP000606974"/>
    </source>
</evidence>
<feature type="domain" description="Rhodopsin" evidence="8">
    <location>
        <begin position="27"/>
        <end position="291"/>
    </location>
</feature>
<dbReference type="Proteomes" id="UP000606974">
    <property type="component" value="Unassembled WGS sequence"/>
</dbReference>
<feature type="region of interest" description="Disordered" evidence="6">
    <location>
        <begin position="372"/>
        <end position="423"/>
    </location>
</feature>
<dbReference type="Pfam" id="PF20684">
    <property type="entry name" value="Fung_rhodopsin"/>
    <property type="match status" value="1"/>
</dbReference>
<dbReference type="GO" id="GO:0016020">
    <property type="term" value="C:membrane"/>
    <property type="evidence" value="ECO:0007669"/>
    <property type="project" value="UniProtKB-SubCell"/>
</dbReference>